<dbReference type="PANTHER" id="PTHR11070">
    <property type="entry name" value="UVRD / RECB / PCRA DNA HELICASE FAMILY MEMBER"/>
    <property type="match status" value="1"/>
</dbReference>
<evidence type="ECO:0000313" key="8">
    <source>
        <dbReference type="EMBL" id="NYJ04001.1"/>
    </source>
</evidence>
<gene>
    <name evidence="8" type="ORF">GGQ55_000279</name>
</gene>
<dbReference type="InterPro" id="IPR000212">
    <property type="entry name" value="DNA_helicase_UvrD/REP"/>
</dbReference>
<keyword evidence="3 5" id="KW-0347">Helicase</keyword>
<protein>
    <submittedName>
        <fullName evidence="8">DNA helicase IV</fullName>
    </submittedName>
</protein>
<evidence type="ECO:0000313" key="9">
    <source>
        <dbReference type="Proteomes" id="UP000541969"/>
    </source>
</evidence>
<evidence type="ECO:0000259" key="7">
    <source>
        <dbReference type="PROSITE" id="PS51198"/>
    </source>
</evidence>
<evidence type="ECO:0000256" key="3">
    <source>
        <dbReference type="ARBA" id="ARBA00022806"/>
    </source>
</evidence>
<feature type="region of interest" description="Disordered" evidence="6">
    <location>
        <begin position="632"/>
        <end position="651"/>
    </location>
</feature>
<evidence type="ECO:0000256" key="1">
    <source>
        <dbReference type="ARBA" id="ARBA00022741"/>
    </source>
</evidence>
<keyword evidence="1 5" id="KW-0547">Nucleotide-binding</keyword>
<evidence type="ECO:0000256" key="6">
    <source>
        <dbReference type="SAM" id="MobiDB-lite"/>
    </source>
</evidence>
<dbReference type="Proteomes" id="UP000541969">
    <property type="component" value="Unassembled WGS sequence"/>
</dbReference>
<organism evidence="8 9">
    <name type="scientific">Petropleomorpha daqingensis</name>
    <dbReference type="NCBI Taxonomy" id="2026353"/>
    <lineage>
        <taxon>Bacteria</taxon>
        <taxon>Bacillati</taxon>
        <taxon>Actinomycetota</taxon>
        <taxon>Actinomycetes</taxon>
        <taxon>Geodermatophilales</taxon>
        <taxon>Geodermatophilaceae</taxon>
        <taxon>Petropleomorpha</taxon>
    </lineage>
</organism>
<dbReference type="PROSITE" id="PS51198">
    <property type="entry name" value="UVRD_HELICASE_ATP_BIND"/>
    <property type="match status" value="1"/>
</dbReference>
<comment type="caution">
    <text evidence="8">The sequence shown here is derived from an EMBL/GenBank/DDBJ whole genome shotgun (WGS) entry which is preliminary data.</text>
</comment>
<evidence type="ECO:0000256" key="5">
    <source>
        <dbReference type="PROSITE-ProRule" id="PRU00560"/>
    </source>
</evidence>
<dbReference type="RefSeq" id="WP_246323743.1">
    <property type="nucleotide sequence ID" value="NZ_JACBZT010000001.1"/>
</dbReference>
<dbReference type="Gene3D" id="3.40.50.300">
    <property type="entry name" value="P-loop containing nucleotide triphosphate hydrolases"/>
    <property type="match status" value="3"/>
</dbReference>
<feature type="binding site" evidence="5">
    <location>
        <begin position="213"/>
        <end position="220"/>
    </location>
    <ligand>
        <name>ATP</name>
        <dbReference type="ChEBI" id="CHEBI:30616"/>
    </ligand>
</feature>
<keyword evidence="9" id="KW-1185">Reference proteome</keyword>
<keyword evidence="2 5" id="KW-0378">Hydrolase</keyword>
<sequence length="770" mass="82533">MSNSRQDVVPDTAETAIAAEQEAVGVRYVRLDEMRERAVRRLREALATRPTTPQSVGEREAAANFQTARLAALDAAESGLVFGRLDLHDVEAPRYVGRIGLSADDGDEEPMLVDWRAPAAQPFYTATALNDLGVARRRHIRTRLRRVVGVSDEVLDPDDPAAANSTGLTGESALLAALSATRTGRMTDIVRTIQAEQDRIIRADARGVLVVQGGPGTGKTAVALHRAAYLLYTHRERLARSGLLVVGPSPTFLRYIADVLPSLGETGVLLADVASLRPGLTATGVESSASAEVKGRLSMVKVLQAAVRDREELPDGVETVVVDRTKVEFTVEDAKQARARGRAGRRLHNEGRVHFRRAVVEIIARRYAQQLGADPLGGSNLFSRRDLEEIAEEVATEPSVNELVNRLWPRLTPERLLTDLYDSPARIRAATRGWSDAERAVLHRPAGAPWTPADVPLLEEADELLGTDPARAAAADRQRSVLVRQAQETLDILAGSQSTDIEDDAEAALSAGDVLDAELLAERQVEVDTRTAAERAAADRTWTFGHVVVDEAQELSAMAWRTVLRRVPTRSMTVVGDVAQTGSAAGATSWEEALRPQLADGWRLEELTINYRTPAEIMAVAADVLAATGSGLTAPRSVRSTGEQPTAEPVSEAELPAAVAATAARLSEQEGTLAVLVPPSRLAEISAAVTARLPGTSVDAAADLTGGPVVLPPEHAKGLEFDAVLVVDPVRIVAEGVRGWSDLYVALTRATRSLAVVHPGDLPPELAKLR</sequence>
<dbReference type="InterPro" id="IPR014016">
    <property type="entry name" value="UvrD-like_ATP-bd"/>
</dbReference>
<feature type="domain" description="UvrD-like helicase ATP-binding" evidence="7">
    <location>
        <begin position="192"/>
        <end position="614"/>
    </location>
</feature>
<reference evidence="8 9" key="1">
    <citation type="submission" date="2020-07" db="EMBL/GenBank/DDBJ databases">
        <title>Sequencing the genomes of 1000 actinobacteria strains.</title>
        <authorList>
            <person name="Klenk H.-P."/>
        </authorList>
    </citation>
    <scope>NUCLEOTIDE SEQUENCE [LARGE SCALE GENOMIC DNA]</scope>
    <source>
        <strain evidence="8 9">DSM 104001</strain>
    </source>
</reference>
<dbReference type="SUPFAM" id="SSF52540">
    <property type="entry name" value="P-loop containing nucleoside triphosphate hydrolases"/>
    <property type="match status" value="1"/>
</dbReference>
<dbReference type="GO" id="GO:0005524">
    <property type="term" value="F:ATP binding"/>
    <property type="evidence" value="ECO:0007669"/>
    <property type="project" value="UniProtKB-UniRule"/>
</dbReference>
<dbReference type="EMBL" id="JACBZT010000001">
    <property type="protein sequence ID" value="NYJ04001.1"/>
    <property type="molecule type" value="Genomic_DNA"/>
</dbReference>
<dbReference type="GO" id="GO:0043138">
    <property type="term" value="F:3'-5' DNA helicase activity"/>
    <property type="evidence" value="ECO:0007669"/>
    <property type="project" value="TreeGrafter"/>
</dbReference>
<proteinExistence type="predicted"/>
<dbReference type="GO" id="GO:0016787">
    <property type="term" value="F:hydrolase activity"/>
    <property type="evidence" value="ECO:0007669"/>
    <property type="project" value="UniProtKB-UniRule"/>
</dbReference>
<keyword evidence="4 5" id="KW-0067">ATP-binding</keyword>
<dbReference type="AlphaFoldDB" id="A0A853CA10"/>
<dbReference type="GO" id="GO:0000725">
    <property type="term" value="P:recombinational repair"/>
    <property type="evidence" value="ECO:0007669"/>
    <property type="project" value="TreeGrafter"/>
</dbReference>
<name>A0A853CA10_9ACTN</name>
<evidence type="ECO:0000256" key="2">
    <source>
        <dbReference type="ARBA" id="ARBA00022801"/>
    </source>
</evidence>
<evidence type="ECO:0000256" key="4">
    <source>
        <dbReference type="ARBA" id="ARBA00022840"/>
    </source>
</evidence>
<dbReference type="GO" id="GO:0003677">
    <property type="term" value="F:DNA binding"/>
    <property type="evidence" value="ECO:0007669"/>
    <property type="project" value="InterPro"/>
</dbReference>
<accession>A0A853CA10</accession>
<dbReference type="GO" id="GO:0005829">
    <property type="term" value="C:cytosol"/>
    <property type="evidence" value="ECO:0007669"/>
    <property type="project" value="TreeGrafter"/>
</dbReference>
<dbReference type="InterPro" id="IPR027417">
    <property type="entry name" value="P-loop_NTPase"/>
</dbReference>
<dbReference type="PANTHER" id="PTHR11070:SF45">
    <property type="entry name" value="DNA 3'-5' HELICASE"/>
    <property type="match status" value="1"/>
</dbReference>